<sequence length="455" mass="52615">QIACQYPIMKLDNFSLEILVNDKPLPEFTERVSNDNILFVDKVITTGPSYTRKEIDSPEEPSSLTHYAAVQEFGTRYAVRLSVASSCCNTESLIKVYMYVDDKFDYTYTELNPTRLSETRTCFWSKNKDKMYYFKFDPTIWSEEKNEINNNESIQKRGGSGAISAYFYQAERVPRNGSLPPDYNIESAIIPENKDTRAIKLTTQYDVVQVSNPTTTRSGTYLQNKGKPLAVLHLHYRAADLLRSRGHDVPYPHPANRINNTGLEYNGVKRERKIKETSDDEVIILKYIFKESLISDDIQRELPQDYKLRPLAKDDFKKGVIQCLEQLSVTGEVTEENFIERFEKMKFVGGYYIIVIESDEKKIVAVGTLFVEMKFIRGCGKAGHIEDIVVHDSQRGKNFGKRIIEQLKDIGKKVECYKIILDCNEKNVPFYRKCGLETKDLQMTYYYDKETKNQN</sequence>
<name>A0ACA9LVF2_9GLOM</name>
<organism evidence="1 2">
    <name type="scientific">Dentiscutata heterogama</name>
    <dbReference type="NCBI Taxonomy" id="1316150"/>
    <lineage>
        <taxon>Eukaryota</taxon>
        <taxon>Fungi</taxon>
        <taxon>Fungi incertae sedis</taxon>
        <taxon>Mucoromycota</taxon>
        <taxon>Glomeromycotina</taxon>
        <taxon>Glomeromycetes</taxon>
        <taxon>Diversisporales</taxon>
        <taxon>Gigasporaceae</taxon>
        <taxon>Dentiscutata</taxon>
    </lineage>
</organism>
<accession>A0ACA9LVF2</accession>
<keyword evidence="2" id="KW-1185">Reference proteome</keyword>
<reference evidence="1" key="1">
    <citation type="submission" date="2021-06" db="EMBL/GenBank/DDBJ databases">
        <authorList>
            <person name="Kallberg Y."/>
            <person name="Tangrot J."/>
            <person name="Rosling A."/>
        </authorList>
    </citation>
    <scope>NUCLEOTIDE SEQUENCE</scope>
    <source>
        <strain evidence="1">IL203A</strain>
    </source>
</reference>
<gene>
    <name evidence="1" type="ORF">DHETER_LOCUS4931</name>
</gene>
<dbReference type="EMBL" id="CAJVPU010005181">
    <property type="protein sequence ID" value="CAG8544013.1"/>
    <property type="molecule type" value="Genomic_DNA"/>
</dbReference>
<feature type="non-terminal residue" evidence="1">
    <location>
        <position position="1"/>
    </location>
</feature>
<evidence type="ECO:0000313" key="2">
    <source>
        <dbReference type="Proteomes" id="UP000789702"/>
    </source>
</evidence>
<dbReference type="Proteomes" id="UP000789702">
    <property type="component" value="Unassembled WGS sequence"/>
</dbReference>
<evidence type="ECO:0000313" key="1">
    <source>
        <dbReference type="EMBL" id="CAG8544013.1"/>
    </source>
</evidence>
<protein>
    <submittedName>
        <fullName evidence="1">7464_t:CDS:1</fullName>
    </submittedName>
</protein>
<proteinExistence type="predicted"/>
<comment type="caution">
    <text evidence="1">The sequence shown here is derived from an EMBL/GenBank/DDBJ whole genome shotgun (WGS) entry which is preliminary data.</text>
</comment>